<sequence>MCLNHLSATTKHAPMKRSSRFPCGRFLTLFTVAVLSSSWLPAKDPSPRDSRSAVAMHRICPETPQQLRELFRYTGERLPVVSAHRGGAGPGYPENCIATFEHTLTKTFSLLEIDPRITKDGKVVVHHDATLDRTTTGTGKIAEKTLAELSQYRLKDVDGKVTDHSIPTLDEVLRWAKGKTVLVLDQKDVPLETRVETITKHQAESYAMLIVGNLDDVRACHAMNPDIMMEVMIPNHAKVDAFNATGVPWENVIAFLGHVPPSDSSLYDAVHQNGALTMIGTSRNLDREYFARGGGTDQSLRHDYRQLLQRGGDIIETDLPRDVGPLLYTPLVIPESKRSCLVIQPVEVP</sequence>
<dbReference type="PROSITE" id="PS51704">
    <property type="entry name" value="GP_PDE"/>
    <property type="match status" value="1"/>
</dbReference>
<dbReference type="SUPFAM" id="SSF51695">
    <property type="entry name" value="PLC-like phosphodiesterases"/>
    <property type="match status" value="1"/>
</dbReference>
<dbReference type="GO" id="GO:0070291">
    <property type="term" value="P:N-acylethanolamine metabolic process"/>
    <property type="evidence" value="ECO:0007669"/>
    <property type="project" value="TreeGrafter"/>
</dbReference>
<dbReference type="PANTHER" id="PTHR46320:SF1">
    <property type="entry name" value="GLYCEROPHOSPHODIESTER PHOSPHODIESTERASE 1"/>
    <property type="match status" value="1"/>
</dbReference>
<dbReference type="Proteomes" id="UP000317238">
    <property type="component" value="Unassembled WGS sequence"/>
</dbReference>
<dbReference type="InterPro" id="IPR017946">
    <property type="entry name" value="PLC-like_Pdiesterase_TIM-brl"/>
</dbReference>
<gene>
    <name evidence="2" type="primary">glpQ1_1</name>
    <name evidence="2" type="ORF">Pan14r_09480</name>
</gene>
<proteinExistence type="predicted"/>
<dbReference type="Pfam" id="PF03009">
    <property type="entry name" value="GDPD"/>
    <property type="match status" value="1"/>
</dbReference>
<dbReference type="GO" id="GO:0005886">
    <property type="term" value="C:plasma membrane"/>
    <property type="evidence" value="ECO:0007669"/>
    <property type="project" value="TreeGrafter"/>
</dbReference>
<feature type="domain" description="GP-PDE" evidence="1">
    <location>
        <begin position="79"/>
        <end position="312"/>
    </location>
</feature>
<reference evidence="2 3" key="1">
    <citation type="submission" date="2019-02" db="EMBL/GenBank/DDBJ databases">
        <title>Deep-cultivation of Planctomycetes and their phenomic and genomic characterization uncovers novel biology.</title>
        <authorList>
            <person name="Wiegand S."/>
            <person name="Jogler M."/>
            <person name="Boedeker C."/>
            <person name="Pinto D."/>
            <person name="Vollmers J."/>
            <person name="Rivas-Marin E."/>
            <person name="Kohn T."/>
            <person name="Peeters S.H."/>
            <person name="Heuer A."/>
            <person name="Rast P."/>
            <person name="Oberbeckmann S."/>
            <person name="Bunk B."/>
            <person name="Jeske O."/>
            <person name="Meyerdierks A."/>
            <person name="Storesund J.E."/>
            <person name="Kallscheuer N."/>
            <person name="Luecker S."/>
            <person name="Lage O.M."/>
            <person name="Pohl T."/>
            <person name="Merkel B.J."/>
            <person name="Hornburger P."/>
            <person name="Mueller R.-W."/>
            <person name="Bruemmer F."/>
            <person name="Labrenz M."/>
            <person name="Spormann A.M."/>
            <person name="Op Den Camp H."/>
            <person name="Overmann J."/>
            <person name="Amann R."/>
            <person name="Jetten M.S.M."/>
            <person name="Mascher T."/>
            <person name="Medema M.H."/>
            <person name="Devos D.P."/>
            <person name="Kaster A.-K."/>
            <person name="Ovreas L."/>
            <person name="Rohde M."/>
            <person name="Galperin M.Y."/>
            <person name="Jogler C."/>
        </authorList>
    </citation>
    <scope>NUCLEOTIDE SEQUENCE [LARGE SCALE GENOMIC DNA]</scope>
    <source>
        <strain evidence="2 3">Pan14r</strain>
    </source>
</reference>
<evidence type="ECO:0000313" key="3">
    <source>
        <dbReference type="Proteomes" id="UP000317238"/>
    </source>
</evidence>
<dbReference type="GO" id="GO:0006644">
    <property type="term" value="P:phospholipid metabolic process"/>
    <property type="evidence" value="ECO:0007669"/>
    <property type="project" value="TreeGrafter"/>
</dbReference>
<accession>A0A5C5Y232</accession>
<dbReference type="EC" id="3.1.4.46" evidence="2"/>
<dbReference type="InterPro" id="IPR030395">
    <property type="entry name" value="GP_PDE_dom"/>
</dbReference>
<dbReference type="PANTHER" id="PTHR46320">
    <property type="entry name" value="GLYCEROPHOSPHODIESTER PHOSPHODIESTERASE 1"/>
    <property type="match status" value="1"/>
</dbReference>
<organism evidence="2 3">
    <name type="scientific">Crateriforma conspicua</name>
    <dbReference type="NCBI Taxonomy" id="2527996"/>
    <lineage>
        <taxon>Bacteria</taxon>
        <taxon>Pseudomonadati</taxon>
        <taxon>Planctomycetota</taxon>
        <taxon>Planctomycetia</taxon>
        <taxon>Planctomycetales</taxon>
        <taxon>Planctomycetaceae</taxon>
        <taxon>Crateriforma</taxon>
    </lineage>
</organism>
<dbReference type="OrthoDB" id="238714at2"/>
<evidence type="ECO:0000259" key="1">
    <source>
        <dbReference type="PROSITE" id="PS51704"/>
    </source>
</evidence>
<dbReference type="AlphaFoldDB" id="A0A5C5Y232"/>
<dbReference type="GO" id="GO:0006580">
    <property type="term" value="P:ethanolamine metabolic process"/>
    <property type="evidence" value="ECO:0007669"/>
    <property type="project" value="TreeGrafter"/>
</dbReference>
<evidence type="ECO:0000313" key="2">
    <source>
        <dbReference type="EMBL" id="TWT68701.1"/>
    </source>
</evidence>
<dbReference type="GO" id="GO:0008889">
    <property type="term" value="F:glycerophosphodiester phosphodiesterase activity"/>
    <property type="evidence" value="ECO:0007669"/>
    <property type="project" value="UniProtKB-EC"/>
</dbReference>
<dbReference type="EMBL" id="SJPL01000001">
    <property type="protein sequence ID" value="TWT68701.1"/>
    <property type="molecule type" value="Genomic_DNA"/>
</dbReference>
<keyword evidence="3" id="KW-1185">Reference proteome</keyword>
<keyword evidence="2" id="KW-0378">Hydrolase</keyword>
<dbReference type="Gene3D" id="3.20.20.190">
    <property type="entry name" value="Phosphatidylinositol (PI) phosphodiesterase"/>
    <property type="match status" value="1"/>
</dbReference>
<name>A0A5C5Y232_9PLAN</name>
<protein>
    <submittedName>
        <fullName evidence="2">Putative glycerophosphoryl diester phosphodiesterase 1</fullName>
        <ecNumber evidence="2">3.1.4.46</ecNumber>
    </submittedName>
</protein>
<comment type="caution">
    <text evidence="2">The sequence shown here is derived from an EMBL/GenBank/DDBJ whole genome shotgun (WGS) entry which is preliminary data.</text>
</comment>
<dbReference type="CDD" id="cd08566">
    <property type="entry name" value="GDPD_AtGDE_like"/>
    <property type="match status" value="1"/>
</dbReference>